<reference evidence="3 4" key="1">
    <citation type="submission" date="2023-07" db="EMBL/GenBank/DDBJ databases">
        <title>Genomic Encyclopedia of Type Strains, Phase IV (KMG-IV): sequencing the most valuable type-strain genomes for metagenomic binning, comparative biology and taxonomic classification.</title>
        <authorList>
            <person name="Goeker M."/>
        </authorList>
    </citation>
    <scope>NUCLEOTIDE SEQUENCE [LARGE SCALE GENOMIC DNA]</scope>
    <source>
        <strain evidence="3 4">DSM 3770</strain>
    </source>
</reference>
<proteinExistence type="predicted"/>
<dbReference type="Pfam" id="PF07859">
    <property type="entry name" value="Abhydrolase_3"/>
    <property type="match status" value="1"/>
</dbReference>
<evidence type="ECO:0000313" key="3">
    <source>
        <dbReference type="EMBL" id="MDQ0503834.1"/>
    </source>
</evidence>
<gene>
    <name evidence="3" type="ORF">QOZ94_000604</name>
</gene>
<dbReference type="Proteomes" id="UP001241747">
    <property type="component" value="Unassembled WGS sequence"/>
</dbReference>
<dbReference type="EC" id="3.5.1.9" evidence="3"/>
<dbReference type="EMBL" id="JAUSVY010000001">
    <property type="protein sequence ID" value="MDQ0503834.1"/>
    <property type="molecule type" value="Genomic_DNA"/>
</dbReference>
<dbReference type="InterPro" id="IPR013094">
    <property type="entry name" value="AB_hydrolase_3"/>
</dbReference>
<dbReference type="InterPro" id="IPR029058">
    <property type="entry name" value="AB_hydrolase_fold"/>
</dbReference>
<keyword evidence="1 3" id="KW-0378">Hydrolase</keyword>
<dbReference type="RefSeq" id="WP_237344849.1">
    <property type="nucleotide sequence ID" value="NZ_JABWGX010000006.1"/>
</dbReference>
<keyword evidence="4" id="KW-1185">Reference proteome</keyword>
<accession>A0ABU0L9M1</accession>
<evidence type="ECO:0000313" key="4">
    <source>
        <dbReference type="Proteomes" id="UP001241747"/>
    </source>
</evidence>
<protein>
    <submittedName>
        <fullName evidence="3">Arylformamidase</fullName>
        <ecNumber evidence="3">3.5.1.9</ecNumber>
    </submittedName>
</protein>
<evidence type="ECO:0000259" key="2">
    <source>
        <dbReference type="Pfam" id="PF07859"/>
    </source>
</evidence>
<name>A0ABU0L9M1_XANAG</name>
<evidence type="ECO:0000256" key="1">
    <source>
        <dbReference type="ARBA" id="ARBA00022801"/>
    </source>
</evidence>
<feature type="domain" description="Alpha/beta hydrolase fold-3" evidence="2">
    <location>
        <begin position="65"/>
        <end position="249"/>
    </location>
</feature>
<comment type="caution">
    <text evidence="3">The sequence shown here is derived from an EMBL/GenBank/DDBJ whole genome shotgun (WGS) entry which is preliminary data.</text>
</comment>
<sequence>MDLAVEYDNRARVPDYPAIVAGWARRSAAMRADVAAADLGVPYGGSPRQTLDILWPDPSRRAPVVLFFHGGYWQRGHPRNASFIARGCLAHGVAVAVAGHDLAPDVTLSAILGQARAAALCLARLVRRRLVACGHSAGAHLAAALVCTPWPEQFPGAPADLVPAGVGLSGVYDVEPLVSTPLNRALKLTTQEARRLSPSAWPVPPGRIFDTVVGTDESPAFLRQSRSLADIWAAQGAATRYAETPAANHFTVLDPLADPESAVVRRLVELARGITL</sequence>
<dbReference type="GO" id="GO:0004061">
    <property type="term" value="F:arylformamidase activity"/>
    <property type="evidence" value="ECO:0007669"/>
    <property type="project" value="UniProtKB-EC"/>
</dbReference>
<dbReference type="PANTHER" id="PTHR48081">
    <property type="entry name" value="AB HYDROLASE SUPERFAMILY PROTEIN C4A8.06C"/>
    <property type="match status" value="1"/>
</dbReference>
<dbReference type="PANTHER" id="PTHR48081:SF33">
    <property type="entry name" value="KYNURENINE FORMAMIDASE"/>
    <property type="match status" value="1"/>
</dbReference>
<dbReference type="InterPro" id="IPR050300">
    <property type="entry name" value="GDXG_lipolytic_enzyme"/>
</dbReference>
<dbReference type="Gene3D" id="3.40.50.1820">
    <property type="entry name" value="alpha/beta hydrolase"/>
    <property type="match status" value="1"/>
</dbReference>
<organism evidence="3 4">
    <name type="scientific">Xanthobacter agilis</name>
    <dbReference type="NCBI Taxonomy" id="47492"/>
    <lineage>
        <taxon>Bacteria</taxon>
        <taxon>Pseudomonadati</taxon>
        <taxon>Pseudomonadota</taxon>
        <taxon>Alphaproteobacteria</taxon>
        <taxon>Hyphomicrobiales</taxon>
        <taxon>Xanthobacteraceae</taxon>
        <taxon>Xanthobacter</taxon>
    </lineage>
</organism>
<dbReference type="SUPFAM" id="SSF53474">
    <property type="entry name" value="alpha/beta-Hydrolases"/>
    <property type="match status" value="1"/>
</dbReference>